<feature type="transmembrane region" description="Helical" evidence="1">
    <location>
        <begin position="9"/>
        <end position="30"/>
    </location>
</feature>
<reference evidence="2" key="1">
    <citation type="submission" date="2018-05" db="EMBL/GenBank/DDBJ databases">
        <authorList>
            <person name="Lanie J.A."/>
            <person name="Ng W.-L."/>
            <person name="Kazmierczak K.M."/>
            <person name="Andrzejewski T.M."/>
            <person name="Davidsen T.M."/>
            <person name="Wayne K.J."/>
            <person name="Tettelin H."/>
            <person name="Glass J.I."/>
            <person name="Rusch D."/>
            <person name="Podicherti R."/>
            <person name="Tsui H.-C.T."/>
            <person name="Winkler M.E."/>
        </authorList>
    </citation>
    <scope>NUCLEOTIDE SEQUENCE</scope>
</reference>
<evidence type="ECO:0000313" key="2">
    <source>
        <dbReference type="EMBL" id="SVB28664.1"/>
    </source>
</evidence>
<keyword evidence="1" id="KW-0472">Membrane</keyword>
<name>A0A382CS64_9ZZZZ</name>
<gene>
    <name evidence="2" type="ORF">METZ01_LOCUS181518</name>
</gene>
<accession>A0A382CS64</accession>
<sequence>MLFSGKKYIVLYILDPILIQKALVFTVFLLTQKKGGCS</sequence>
<keyword evidence="1" id="KW-0812">Transmembrane</keyword>
<protein>
    <submittedName>
        <fullName evidence="2">Uncharacterized protein</fullName>
    </submittedName>
</protein>
<dbReference type="EMBL" id="UINC01035752">
    <property type="protein sequence ID" value="SVB28664.1"/>
    <property type="molecule type" value="Genomic_DNA"/>
</dbReference>
<organism evidence="2">
    <name type="scientific">marine metagenome</name>
    <dbReference type="NCBI Taxonomy" id="408172"/>
    <lineage>
        <taxon>unclassified sequences</taxon>
        <taxon>metagenomes</taxon>
        <taxon>ecological metagenomes</taxon>
    </lineage>
</organism>
<evidence type="ECO:0000256" key="1">
    <source>
        <dbReference type="SAM" id="Phobius"/>
    </source>
</evidence>
<dbReference type="AlphaFoldDB" id="A0A382CS64"/>
<proteinExistence type="predicted"/>
<keyword evidence="1" id="KW-1133">Transmembrane helix</keyword>